<dbReference type="GO" id="GO:0015934">
    <property type="term" value="C:large ribosomal subunit"/>
    <property type="evidence" value="ECO:0007669"/>
    <property type="project" value="TreeGrafter"/>
</dbReference>
<dbReference type="EMBL" id="GBEZ01024986">
    <property type="protein sequence ID" value="JAC62058.1"/>
    <property type="molecule type" value="Transcribed_RNA"/>
</dbReference>
<name>A0A061QQT8_9CHLO</name>
<dbReference type="FunFam" id="4.10.410.60:FF:000001">
    <property type="entry name" value="50S ribosomal protein L35"/>
    <property type="match status" value="1"/>
</dbReference>
<evidence type="ECO:0000313" key="6">
    <source>
        <dbReference type="EMBL" id="JAC62058.1"/>
    </source>
</evidence>
<dbReference type="Pfam" id="PF01632">
    <property type="entry name" value="Ribosomal_L35p"/>
    <property type="match status" value="1"/>
</dbReference>
<sequence length="166" mass="18466">MALALGKQFVRLNIVSRPSKVEVSNCSRYRLGATTLTDISARRSLVSQKLEISHDKLQARAVPDTVVYAGKMKTRKAAAKRYKVTGSGKVMVRRPGKQHLNEKYSRNQKKALSRERALSRSVVKRNVIGALPYAKIDKKQNPKPMQRDVKKKAAKAQPAAVPEGSE</sequence>
<dbReference type="InterPro" id="IPR021137">
    <property type="entry name" value="Ribosomal_bL35-like"/>
</dbReference>
<dbReference type="PANTHER" id="PTHR33343:SF1">
    <property type="entry name" value="LARGE RIBOSOMAL SUBUNIT PROTEIN BL35M"/>
    <property type="match status" value="1"/>
</dbReference>
<dbReference type="GO" id="GO:0006412">
    <property type="term" value="P:translation"/>
    <property type="evidence" value="ECO:0007669"/>
    <property type="project" value="InterPro"/>
</dbReference>
<dbReference type="InterPro" id="IPR001706">
    <property type="entry name" value="Ribosomal_bL35"/>
</dbReference>
<keyword evidence="3 4" id="KW-0687">Ribonucleoprotein</keyword>
<gene>
    <name evidence="6" type="primary">RPMI</name>
    <name evidence="6" type="ORF">TSPGSL018_24416</name>
</gene>
<evidence type="ECO:0000256" key="3">
    <source>
        <dbReference type="ARBA" id="ARBA00023274"/>
    </source>
</evidence>
<evidence type="ECO:0000256" key="4">
    <source>
        <dbReference type="RuleBase" id="RU000568"/>
    </source>
</evidence>
<dbReference type="AlphaFoldDB" id="A0A061QQT8"/>
<comment type="similarity">
    <text evidence="1 4">Belongs to the bacterial ribosomal protein bL35 family.</text>
</comment>
<dbReference type="PANTHER" id="PTHR33343">
    <property type="entry name" value="54S RIBOSOMAL PROTEIN BL35M"/>
    <property type="match status" value="1"/>
</dbReference>
<dbReference type="HAMAP" id="MF_00514">
    <property type="entry name" value="Ribosomal_bL35"/>
    <property type="match status" value="1"/>
</dbReference>
<reference evidence="6" key="1">
    <citation type="submission" date="2014-05" db="EMBL/GenBank/DDBJ databases">
        <title>The transcriptome of the halophilic microalga Tetraselmis sp. GSL018 isolated from the Great Salt Lake, Utah.</title>
        <authorList>
            <person name="Jinkerson R.E."/>
            <person name="D'Adamo S."/>
            <person name="Posewitz M.C."/>
        </authorList>
    </citation>
    <scope>NUCLEOTIDE SEQUENCE</scope>
    <source>
        <strain evidence="6">GSL018</strain>
    </source>
</reference>
<proteinExistence type="inferred from homology"/>
<evidence type="ECO:0000256" key="5">
    <source>
        <dbReference type="SAM" id="MobiDB-lite"/>
    </source>
</evidence>
<accession>A0A061QQT8</accession>
<protein>
    <recommendedName>
        <fullName evidence="4">50S ribosomal protein L35</fullName>
    </recommendedName>
</protein>
<dbReference type="PROSITE" id="PS00936">
    <property type="entry name" value="RIBOSOMAL_L35"/>
    <property type="match status" value="1"/>
</dbReference>
<feature type="region of interest" description="Disordered" evidence="5">
    <location>
        <begin position="134"/>
        <end position="166"/>
    </location>
</feature>
<dbReference type="InterPro" id="IPR018265">
    <property type="entry name" value="Ribosomal_bL35_CS"/>
</dbReference>
<dbReference type="InterPro" id="IPR037229">
    <property type="entry name" value="Ribosomal_bL35_sf"/>
</dbReference>
<dbReference type="NCBIfam" id="TIGR00001">
    <property type="entry name" value="rpmI_bact"/>
    <property type="match status" value="1"/>
</dbReference>
<keyword evidence="2 4" id="KW-0689">Ribosomal protein</keyword>
<organism evidence="6">
    <name type="scientific">Tetraselmis sp. GSL018</name>
    <dbReference type="NCBI Taxonomy" id="582737"/>
    <lineage>
        <taxon>Eukaryota</taxon>
        <taxon>Viridiplantae</taxon>
        <taxon>Chlorophyta</taxon>
        <taxon>core chlorophytes</taxon>
        <taxon>Chlorodendrophyceae</taxon>
        <taxon>Chlorodendrales</taxon>
        <taxon>Chlorodendraceae</taxon>
        <taxon>Tetraselmis</taxon>
    </lineage>
</organism>
<evidence type="ECO:0000256" key="1">
    <source>
        <dbReference type="ARBA" id="ARBA00006598"/>
    </source>
</evidence>
<dbReference type="PRINTS" id="PR00064">
    <property type="entry name" value="RIBOSOMALL35"/>
</dbReference>
<dbReference type="SUPFAM" id="SSF143034">
    <property type="entry name" value="L35p-like"/>
    <property type="match status" value="1"/>
</dbReference>
<dbReference type="Gene3D" id="4.10.410.60">
    <property type="match status" value="1"/>
</dbReference>
<dbReference type="GO" id="GO:0003735">
    <property type="term" value="F:structural constituent of ribosome"/>
    <property type="evidence" value="ECO:0007669"/>
    <property type="project" value="InterPro"/>
</dbReference>
<feature type="compositionally biased region" description="Basic and acidic residues" evidence="5">
    <location>
        <begin position="135"/>
        <end position="148"/>
    </location>
</feature>
<evidence type="ECO:0000256" key="2">
    <source>
        <dbReference type="ARBA" id="ARBA00022980"/>
    </source>
</evidence>